<dbReference type="AlphaFoldDB" id="A0AAX4H9A1"/>
<evidence type="ECO:0000256" key="2">
    <source>
        <dbReference type="SAM" id="SignalP"/>
    </source>
</evidence>
<feature type="chain" id="PRO_5043870066" evidence="2">
    <location>
        <begin position="20"/>
        <end position="589"/>
    </location>
</feature>
<feature type="compositionally biased region" description="Low complexity" evidence="1">
    <location>
        <begin position="446"/>
        <end position="465"/>
    </location>
</feature>
<feature type="region of interest" description="Disordered" evidence="1">
    <location>
        <begin position="522"/>
        <end position="542"/>
    </location>
</feature>
<sequence>MKVATILAVGSLWLTSVTAAPTIGSSASNIIKRSESGLESIDFDYVFSSIVAINDRYNNGAISSIQKRDDDDFIDQLMMEFHKHNLMDDFVEQFVNAPHLHDALEESTVNLISNGEVDEPLLVNSLRASGKLGEFFDSVLNNEELNDELYHTAQSIAEKSQAEGQFAARNALSETEPFIHTVFSEAMSPKRKRAFDEDLFFETHGMSKRDLLSSIISIVKAISNSGLVQKIVRSIIGNQSLIQYSINLFGKIFRSIDWGKLFTAIKNSGLIQKIFNLIIRLVSGFFAGSSFSSLIKEIFGGGSNSTHKSFLAGLLSSGVEVGSGLYSSLNKSSSSGLLSDLSSNFKGNPSTATGSVPLYSAPKATSGAYTPTSTGGFLSGLFLPKTSPSGSSTTTGSSSSGGFLLTLLGNLFKPKPSSSSSSNSGLSGNSSGGFFSSLLGSLFGGNKPSSSTPSSSSSSNSSSSGSGKGLLATLFDSLFPKSGSRPGTSSPSSGSSSSSSTGAGIGLGSLIGGLFGGSLSGSKPGSSTSSSASPTGAFTSAKQCCCSPNRIRQRAMKRALQAKLKRSVKRSLAAGDLDLSEGLMNFFLK</sequence>
<dbReference type="GeneID" id="88173423"/>
<evidence type="ECO:0000313" key="4">
    <source>
        <dbReference type="Proteomes" id="UP001338582"/>
    </source>
</evidence>
<keyword evidence="4" id="KW-1185">Reference proteome</keyword>
<feature type="region of interest" description="Disordered" evidence="1">
    <location>
        <begin position="446"/>
        <end position="467"/>
    </location>
</feature>
<feature type="compositionally biased region" description="Low complexity" evidence="1">
    <location>
        <begin position="522"/>
        <end position="541"/>
    </location>
</feature>
<protein>
    <submittedName>
        <fullName evidence="3">Uncharacterized protein</fullName>
    </submittedName>
</protein>
<evidence type="ECO:0000313" key="3">
    <source>
        <dbReference type="EMBL" id="WPK25057.1"/>
    </source>
</evidence>
<evidence type="ECO:0000256" key="1">
    <source>
        <dbReference type="SAM" id="MobiDB-lite"/>
    </source>
</evidence>
<name>A0AAX4H9A1_9ASCO</name>
<feature type="region of interest" description="Disordered" evidence="1">
    <location>
        <begin position="482"/>
        <end position="501"/>
    </location>
</feature>
<feature type="signal peptide" evidence="2">
    <location>
        <begin position="1"/>
        <end position="19"/>
    </location>
</feature>
<reference evidence="3 4" key="1">
    <citation type="submission" date="2023-10" db="EMBL/GenBank/DDBJ databases">
        <title>Draft Genome Sequence of Candida saopaulonensis from a very Premature Infant with Sepsis.</title>
        <authorList>
            <person name="Ning Y."/>
            <person name="Dai R."/>
            <person name="Xiao M."/>
            <person name="Xu Y."/>
            <person name="Yan Q."/>
            <person name="Zhang L."/>
        </authorList>
    </citation>
    <scope>NUCLEOTIDE SEQUENCE [LARGE SCALE GENOMIC DNA]</scope>
    <source>
        <strain evidence="3 4">19XY460</strain>
    </source>
</reference>
<dbReference type="KEGG" id="asau:88173423"/>
<dbReference type="Proteomes" id="UP001338582">
    <property type="component" value="Chromosome 3"/>
</dbReference>
<accession>A0AAX4H9A1</accession>
<gene>
    <name evidence="3" type="ORF">PUMCH_002358</name>
</gene>
<dbReference type="RefSeq" id="XP_062877440.1">
    <property type="nucleotide sequence ID" value="XM_063021370.1"/>
</dbReference>
<organism evidence="3 4">
    <name type="scientific">Australozyma saopauloensis</name>
    <dbReference type="NCBI Taxonomy" id="291208"/>
    <lineage>
        <taxon>Eukaryota</taxon>
        <taxon>Fungi</taxon>
        <taxon>Dikarya</taxon>
        <taxon>Ascomycota</taxon>
        <taxon>Saccharomycotina</taxon>
        <taxon>Pichiomycetes</taxon>
        <taxon>Metschnikowiaceae</taxon>
        <taxon>Australozyma</taxon>
    </lineage>
</organism>
<proteinExistence type="predicted"/>
<dbReference type="EMBL" id="CP138896">
    <property type="protein sequence ID" value="WPK25057.1"/>
    <property type="molecule type" value="Genomic_DNA"/>
</dbReference>
<keyword evidence="2" id="KW-0732">Signal</keyword>